<name>A0A075B1V0_ROZAC</name>
<proteinExistence type="predicted"/>
<organism evidence="1 2">
    <name type="scientific">Rozella allomycis (strain CSF55)</name>
    <dbReference type="NCBI Taxonomy" id="988480"/>
    <lineage>
        <taxon>Eukaryota</taxon>
        <taxon>Fungi</taxon>
        <taxon>Fungi incertae sedis</taxon>
        <taxon>Cryptomycota</taxon>
        <taxon>Cryptomycota incertae sedis</taxon>
        <taxon>Rozella</taxon>
    </lineage>
</organism>
<reference evidence="1 2" key="1">
    <citation type="journal article" date="2013" name="Curr. Biol.">
        <title>Shared signatures of parasitism and phylogenomics unite Cryptomycota and microsporidia.</title>
        <authorList>
            <person name="James T.Y."/>
            <person name="Pelin A."/>
            <person name="Bonen L."/>
            <person name="Ahrendt S."/>
            <person name="Sain D."/>
            <person name="Corradi N."/>
            <person name="Stajich J.E."/>
        </authorList>
    </citation>
    <scope>NUCLEOTIDE SEQUENCE [LARGE SCALE GENOMIC DNA]</scope>
    <source>
        <strain evidence="1 2">CSF55</strain>
    </source>
</reference>
<dbReference type="AlphaFoldDB" id="A0A075B1V0"/>
<dbReference type="EMBL" id="KE560532">
    <property type="protein sequence ID" value="EPZ36515.1"/>
    <property type="molecule type" value="Genomic_DNA"/>
</dbReference>
<gene>
    <name evidence="1" type="ORF">O9G_005881</name>
</gene>
<sequence length="262" mass="29557">MSRGVCRVSASIVKSYGIPVDQILSDIKSEPITLKWENVFQSATNAFEFSKKSFRKTFQSRRKQAKRHLNILTNALNNLAHDYIYIGVDYATSDIGVLKSEESEENFPSQTLHMDDNPLLVDTLKKNYTVGAILALDDSTRINVYCGSINRIKNVRQQGIVEINIPKGCVLFFLGYRPHSGCTYTNSKYRIHFLCANPAISIDTDSTHIVEMPSDTDDNYILSPYAEVFSKSNGRKRMAPKSNARSAINDTRQDVILISFKI</sequence>
<accession>A0A075B1V0</accession>
<dbReference type="Proteomes" id="UP000030755">
    <property type="component" value="Unassembled WGS sequence"/>
</dbReference>
<protein>
    <submittedName>
        <fullName evidence="1">Uncharacterized protein</fullName>
    </submittedName>
</protein>
<evidence type="ECO:0000313" key="1">
    <source>
        <dbReference type="EMBL" id="EPZ36515.1"/>
    </source>
</evidence>
<dbReference type="SUPFAM" id="SSF51197">
    <property type="entry name" value="Clavaminate synthase-like"/>
    <property type="match status" value="1"/>
</dbReference>
<evidence type="ECO:0000313" key="2">
    <source>
        <dbReference type="Proteomes" id="UP000030755"/>
    </source>
</evidence>
<keyword evidence="2" id="KW-1185">Reference proteome</keyword>
<dbReference type="HOGENOM" id="CLU_1062274_0_0_1"/>